<keyword evidence="1" id="KW-1133">Transmembrane helix</keyword>
<dbReference type="Proteomes" id="UP001430953">
    <property type="component" value="Unassembled WGS sequence"/>
</dbReference>
<proteinExistence type="predicted"/>
<keyword evidence="1" id="KW-0812">Transmembrane</keyword>
<name>A0AAW2GU21_9HYME</name>
<organism evidence="2 3">
    <name type="scientific">Cardiocondyla obscurior</name>
    <dbReference type="NCBI Taxonomy" id="286306"/>
    <lineage>
        <taxon>Eukaryota</taxon>
        <taxon>Metazoa</taxon>
        <taxon>Ecdysozoa</taxon>
        <taxon>Arthropoda</taxon>
        <taxon>Hexapoda</taxon>
        <taxon>Insecta</taxon>
        <taxon>Pterygota</taxon>
        <taxon>Neoptera</taxon>
        <taxon>Endopterygota</taxon>
        <taxon>Hymenoptera</taxon>
        <taxon>Apocrita</taxon>
        <taxon>Aculeata</taxon>
        <taxon>Formicoidea</taxon>
        <taxon>Formicidae</taxon>
        <taxon>Myrmicinae</taxon>
        <taxon>Cardiocondyla</taxon>
    </lineage>
</organism>
<dbReference type="AlphaFoldDB" id="A0AAW2GU21"/>
<feature type="transmembrane region" description="Helical" evidence="1">
    <location>
        <begin position="80"/>
        <end position="102"/>
    </location>
</feature>
<feature type="transmembrane region" description="Helical" evidence="1">
    <location>
        <begin position="108"/>
        <end position="133"/>
    </location>
</feature>
<reference evidence="2 3" key="1">
    <citation type="submission" date="2023-03" db="EMBL/GenBank/DDBJ databases">
        <title>High recombination rates correlate with genetic variation in Cardiocondyla obscurior ants.</title>
        <authorList>
            <person name="Errbii M."/>
        </authorList>
    </citation>
    <scope>NUCLEOTIDE SEQUENCE [LARGE SCALE GENOMIC DNA]</scope>
    <source>
        <strain evidence="2">Alpha-2009</strain>
        <tissue evidence="2">Whole body</tissue>
    </source>
</reference>
<keyword evidence="3" id="KW-1185">Reference proteome</keyword>
<evidence type="ECO:0000313" key="2">
    <source>
        <dbReference type="EMBL" id="KAL0130683.1"/>
    </source>
</evidence>
<keyword evidence="1" id="KW-0472">Membrane</keyword>
<evidence type="ECO:0000256" key="1">
    <source>
        <dbReference type="SAM" id="Phobius"/>
    </source>
</evidence>
<gene>
    <name evidence="2" type="ORF">PUN28_002365</name>
</gene>
<comment type="caution">
    <text evidence="2">The sequence shown here is derived from an EMBL/GenBank/DDBJ whole genome shotgun (WGS) entry which is preliminary data.</text>
</comment>
<accession>A0AAW2GU21</accession>
<evidence type="ECO:0000313" key="3">
    <source>
        <dbReference type="Proteomes" id="UP001430953"/>
    </source>
</evidence>
<protein>
    <submittedName>
        <fullName evidence="2">Uncharacterized protein</fullName>
    </submittedName>
</protein>
<sequence length="137" mass="15939">MIAVEMKNIQNLPENYIICTDNNVLSRYLAANKTVLLDPQPRLSNKIVQKLQLYKKIEIKIFIKNLFIIDIYRIPHMRNLFANGNILCIIAIPILSALIYFSTAYFNFFSIFITSSTYICQIFILALVFAPIVRKHH</sequence>
<dbReference type="EMBL" id="JADYXP020000002">
    <property type="protein sequence ID" value="KAL0130683.1"/>
    <property type="molecule type" value="Genomic_DNA"/>
</dbReference>